<dbReference type="Proteomes" id="UP000250321">
    <property type="component" value="Unassembled WGS sequence"/>
</dbReference>
<reference evidence="3 4" key="1">
    <citation type="submission" date="2018-02" db="EMBL/GenBank/DDBJ databases">
        <title>Draft genome of wild Prunus yedoensis var. nudiflora.</title>
        <authorList>
            <person name="Baek S."/>
            <person name="Kim J.-H."/>
            <person name="Choi K."/>
            <person name="Kim G.-B."/>
            <person name="Cho A."/>
            <person name="Jang H."/>
            <person name="Shin C.-H."/>
            <person name="Yu H.-J."/>
            <person name="Mun J.-H."/>
        </authorList>
    </citation>
    <scope>NUCLEOTIDE SEQUENCE [LARGE SCALE GENOMIC DNA]</scope>
    <source>
        <strain evidence="4">cv. Jeju island</strain>
        <tissue evidence="3">Leaf</tissue>
    </source>
</reference>
<evidence type="ECO:0000313" key="4">
    <source>
        <dbReference type="Proteomes" id="UP000250321"/>
    </source>
</evidence>
<dbReference type="PANTHER" id="PTHR32246">
    <property type="entry name" value="INGRESSION PROTEIN FIC1"/>
    <property type="match status" value="1"/>
</dbReference>
<sequence>MEQRTLELELISAKDLKDVNFISKMDVYAVVSLQGDDSHGKQKTKTKVAKDCGTHPTWNFPMKFTLDEVLLNRLSLEFKLVCDRSLGDKDIGQVVVPVKELFASVAKAAADPNSMKFVAYQVRKPSGKPKGELHFSYKFGDKVPVPVTAAPPKGYESITAAPPKGYEPVTAYPMVGPSAPTVTGYGAYPPPAGSSTGTPPPPEYGYPPPPPGYGYPPPPGYGYPPPPPGYGYPPVQQPPVQEKKKNKFGMGLGAGLLGGVLGGMLIGDIVSDGGGGCGGGGCGGGGCGGGGCGGGF</sequence>
<evidence type="ECO:0000259" key="2">
    <source>
        <dbReference type="PROSITE" id="PS50004"/>
    </source>
</evidence>
<organism evidence="3 4">
    <name type="scientific">Prunus yedoensis var. nudiflora</name>
    <dbReference type="NCBI Taxonomy" id="2094558"/>
    <lineage>
        <taxon>Eukaryota</taxon>
        <taxon>Viridiplantae</taxon>
        <taxon>Streptophyta</taxon>
        <taxon>Embryophyta</taxon>
        <taxon>Tracheophyta</taxon>
        <taxon>Spermatophyta</taxon>
        <taxon>Magnoliopsida</taxon>
        <taxon>eudicotyledons</taxon>
        <taxon>Gunneridae</taxon>
        <taxon>Pentapetalae</taxon>
        <taxon>rosids</taxon>
        <taxon>fabids</taxon>
        <taxon>Rosales</taxon>
        <taxon>Rosaceae</taxon>
        <taxon>Amygdaloideae</taxon>
        <taxon>Amygdaleae</taxon>
        <taxon>Prunus</taxon>
    </lineage>
</organism>
<proteinExistence type="predicted"/>
<dbReference type="PROSITE" id="PS50004">
    <property type="entry name" value="C2"/>
    <property type="match status" value="1"/>
</dbReference>
<dbReference type="Pfam" id="PF00168">
    <property type="entry name" value="C2"/>
    <property type="match status" value="1"/>
</dbReference>
<feature type="domain" description="C2" evidence="2">
    <location>
        <begin position="1"/>
        <end position="113"/>
    </location>
</feature>
<feature type="region of interest" description="Disordered" evidence="1">
    <location>
        <begin position="186"/>
        <end position="241"/>
    </location>
</feature>
<dbReference type="Gene3D" id="2.60.40.150">
    <property type="entry name" value="C2 domain"/>
    <property type="match status" value="1"/>
</dbReference>
<evidence type="ECO:0000313" key="3">
    <source>
        <dbReference type="EMBL" id="PQQ19468.1"/>
    </source>
</evidence>
<dbReference type="SUPFAM" id="SSF49562">
    <property type="entry name" value="C2 domain (Calcium/lipid-binding domain, CaLB)"/>
    <property type="match status" value="1"/>
</dbReference>
<comment type="caution">
    <text evidence="3">The sequence shown here is derived from an EMBL/GenBank/DDBJ whole genome shotgun (WGS) entry which is preliminary data.</text>
</comment>
<gene>
    <name evidence="3" type="ORF">Pyn_07853</name>
</gene>
<dbReference type="OrthoDB" id="270970at2759"/>
<evidence type="ECO:0000256" key="1">
    <source>
        <dbReference type="SAM" id="MobiDB-lite"/>
    </source>
</evidence>
<name>A0A314ZQC4_PRUYE</name>
<dbReference type="EMBL" id="PJQY01000066">
    <property type="protein sequence ID" value="PQQ19468.1"/>
    <property type="molecule type" value="Genomic_DNA"/>
</dbReference>
<dbReference type="GO" id="GO:0006952">
    <property type="term" value="P:defense response"/>
    <property type="evidence" value="ECO:0007669"/>
    <property type="project" value="InterPro"/>
</dbReference>
<dbReference type="InterPro" id="IPR044750">
    <property type="entry name" value="C2_SRC2/BAP"/>
</dbReference>
<accession>A0A314ZQC4</accession>
<dbReference type="SMART" id="SM00239">
    <property type="entry name" value="C2"/>
    <property type="match status" value="1"/>
</dbReference>
<feature type="compositionally biased region" description="Pro residues" evidence="1">
    <location>
        <begin position="188"/>
        <end position="237"/>
    </location>
</feature>
<dbReference type="InterPro" id="IPR000008">
    <property type="entry name" value="C2_dom"/>
</dbReference>
<protein>
    <submittedName>
        <fullName evidence="3">Protein SRC2</fullName>
    </submittedName>
</protein>
<keyword evidence="4" id="KW-1185">Reference proteome</keyword>
<dbReference type="InterPro" id="IPR035892">
    <property type="entry name" value="C2_domain_sf"/>
</dbReference>
<dbReference type="CDD" id="cd04051">
    <property type="entry name" value="C2_SRC2_like"/>
    <property type="match status" value="1"/>
</dbReference>
<dbReference type="AlphaFoldDB" id="A0A314ZQC4"/>
<dbReference type="PANTHER" id="PTHR32246:SF173">
    <property type="entry name" value="C2 DOMAIN-CONTAINING PROTEIN"/>
    <property type="match status" value="1"/>
</dbReference>